<keyword evidence="8 15" id="KW-0862">Zinc</keyword>
<dbReference type="SUPFAM" id="SSF55486">
    <property type="entry name" value="Metalloproteases ('zincins'), catalytic domain"/>
    <property type="match status" value="1"/>
</dbReference>
<dbReference type="OrthoDB" id="527990at2759"/>
<evidence type="ECO:0000313" key="18">
    <source>
        <dbReference type="EMBL" id="EKF32242.1"/>
    </source>
</evidence>
<dbReference type="EMBL" id="AHKC01010059">
    <property type="protein sequence ID" value="EKF32242.1"/>
    <property type="molecule type" value="Genomic_DNA"/>
</dbReference>
<comment type="similarity">
    <text evidence="3 16">Belongs to the peptidase M8 family.</text>
</comment>
<evidence type="ECO:0000256" key="12">
    <source>
        <dbReference type="ARBA" id="ARBA00023145"/>
    </source>
</evidence>
<evidence type="ECO:0000256" key="14">
    <source>
        <dbReference type="ARBA" id="ARBA00023180"/>
    </source>
</evidence>
<dbReference type="AlphaFoldDB" id="K2NTG4"/>
<dbReference type="InterPro" id="IPR021287">
    <property type="entry name" value="Trans-sialidase_CS"/>
</dbReference>
<keyword evidence="12" id="KW-0865">Zymogen</keyword>
<keyword evidence="13" id="KW-1015">Disulfide bond</keyword>
<dbReference type="GO" id="GO:0016020">
    <property type="term" value="C:membrane"/>
    <property type="evidence" value="ECO:0007669"/>
    <property type="project" value="UniProtKB-SubCell"/>
</dbReference>
<reference evidence="18 19" key="1">
    <citation type="journal article" date="2012" name="BMC Genomics">
        <title>Comparative genomic analysis of human infective Trypanosoma cruzi lineages with the bat-restricted subspecies T. cruzi marinkellei.</title>
        <authorList>
            <person name="Franzen O."/>
            <person name="Talavera-Lopez C."/>
            <person name="Ochaya S."/>
            <person name="Butler C.E."/>
            <person name="Messenger L.A."/>
            <person name="Lewis M.D."/>
            <person name="Llewellyn M.S."/>
            <person name="Marinkelle C.J."/>
            <person name="Tyler K.M."/>
            <person name="Miles M.A."/>
            <person name="Andersson B."/>
        </authorList>
    </citation>
    <scope>NUCLEOTIDE SEQUENCE [LARGE SCALE GENOMIC DNA]</scope>
    <source>
        <strain evidence="18 19">B7</strain>
    </source>
</reference>
<evidence type="ECO:0000256" key="17">
    <source>
        <dbReference type="SAM" id="MobiDB-lite"/>
    </source>
</evidence>
<proteinExistence type="inferred from homology"/>
<dbReference type="InterPro" id="IPR001577">
    <property type="entry name" value="Peptidase_M8"/>
</dbReference>
<keyword evidence="4 16" id="KW-0645">Protease</keyword>
<name>K2NTG4_TRYCR</name>
<comment type="caution">
    <text evidence="18">The sequence shown here is derived from an EMBL/GenBank/DDBJ whole genome shotgun (WGS) entry which is preliminary data.</text>
</comment>
<keyword evidence="9" id="KW-0130">Cell adhesion</keyword>
<dbReference type="EC" id="3.4.24.-" evidence="16"/>
<feature type="binding site" evidence="15">
    <location>
        <position position="38"/>
    </location>
    <ligand>
        <name>Zn(2+)</name>
        <dbReference type="ChEBI" id="CHEBI:29105"/>
        <note>catalytic</note>
    </ligand>
</feature>
<evidence type="ECO:0000256" key="7">
    <source>
        <dbReference type="ARBA" id="ARBA00022801"/>
    </source>
</evidence>
<feature type="compositionally biased region" description="Low complexity" evidence="17">
    <location>
        <begin position="333"/>
        <end position="345"/>
    </location>
</feature>
<evidence type="ECO:0000256" key="13">
    <source>
        <dbReference type="ARBA" id="ARBA00023157"/>
    </source>
</evidence>
<evidence type="ECO:0000256" key="8">
    <source>
        <dbReference type="ARBA" id="ARBA00022833"/>
    </source>
</evidence>
<keyword evidence="19" id="KW-1185">Reference proteome</keyword>
<dbReference type="Proteomes" id="UP000007350">
    <property type="component" value="Unassembled WGS sequence"/>
</dbReference>
<evidence type="ECO:0000256" key="4">
    <source>
        <dbReference type="ARBA" id="ARBA00022670"/>
    </source>
</evidence>
<dbReference type="Gene3D" id="3.90.132.10">
    <property type="entry name" value="Leishmanolysin , domain 2"/>
    <property type="match status" value="1"/>
</dbReference>
<evidence type="ECO:0000313" key="19">
    <source>
        <dbReference type="Proteomes" id="UP000007350"/>
    </source>
</evidence>
<evidence type="ECO:0000256" key="6">
    <source>
        <dbReference type="ARBA" id="ARBA00022729"/>
    </source>
</evidence>
<feature type="region of interest" description="Disordered" evidence="17">
    <location>
        <begin position="277"/>
        <end position="352"/>
    </location>
</feature>
<evidence type="ECO:0000256" key="3">
    <source>
        <dbReference type="ARBA" id="ARBA00005860"/>
    </source>
</evidence>
<dbReference type="PANTHER" id="PTHR10942">
    <property type="entry name" value="LEISHMANOLYSIN-LIKE PEPTIDASE"/>
    <property type="match status" value="1"/>
</dbReference>
<keyword evidence="10 15" id="KW-0482">Metalloprotease</keyword>
<dbReference type="PANTHER" id="PTHR10942:SF0">
    <property type="entry name" value="LEISHMANOLYSIN-LIKE PEPTIDASE"/>
    <property type="match status" value="1"/>
</dbReference>
<evidence type="ECO:0000256" key="11">
    <source>
        <dbReference type="ARBA" id="ARBA00023136"/>
    </source>
</evidence>
<keyword evidence="14" id="KW-0325">Glycoprotein</keyword>
<dbReference type="Gene3D" id="2.30.34.10">
    <property type="entry name" value="Leishmanolysin domain 4"/>
    <property type="match status" value="1"/>
</dbReference>
<dbReference type="Pfam" id="PF11052">
    <property type="entry name" value="Tr-sialidase_C"/>
    <property type="match status" value="1"/>
</dbReference>
<sequence length="416" mass="44098">MVAGKHVKAKAQAHFDCNSLEGMELEDEDGASARKVPHWKERHARDELMAPTVGAGYYTALTMAVFADMGYYRVNWSMAEPMSWGNRSGCDFLQKKCNETNDFDTKYPQVFCDANDNETLRCTSDRRHVGTCTASIVENKGTPADKDVCPVVSSYFYEASSGMKYNTCSDGTVTLPGSLTGGDSWCLDAELVVTKDKSKPKSVKGVCAQVLCEDGTVKVKYRGGDFQLCPEEVNITVKLDGFNEGGKIKCPKYGEVCTIAANGSSLVIPSVLEDVKRDNEREEQEGETSVIAPVSSSPAEALTEASSADLPAAEYSSTEVPRAAASPAGENSEAPVVQAALQQPQEESEAEQMTAVEAPVTTQQVAANSSQGSVGRAAASNIHAVQGEKTGDAGTVCGSGLLPSLLLLGLCGLAAQ</sequence>
<dbReference type="PRINTS" id="PR00782">
    <property type="entry name" value="LSHMANOLYSIN"/>
</dbReference>
<evidence type="ECO:0000256" key="2">
    <source>
        <dbReference type="ARBA" id="ARBA00004370"/>
    </source>
</evidence>
<accession>K2NTG4</accession>
<gene>
    <name evidence="18" type="ORF">MOQ_003911</name>
</gene>
<evidence type="ECO:0000256" key="10">
    <source>
        <dbReference type="ARBA" id="ARBA00023049"/>
    </source>
</evidence>
<evidence type="ECO:0000256" key="16">
    <source>
        <dbReference type="RuleBase" id="RU366077"/>
    </source>
</evidence>
<dbReference type="GO" id="GO:0007155">
    <property type="term" value="P:cell adhesion"/>
    <property type="evidence" value="ECO:0007669"/>
    <property type="project" value="UniProtKB-KW"/>
</dbReference>
<dbReference type="GO" id="GO:0006508">
    <property type="term" value="P:proteolysis"/>
    <property type="evidence" value="ECO:0007669"/>
    <property type="project" value="UniProtKB-KW"/>
</dbReference>
<evidence type="ECO:0000256" key="1">
    <source>
        <dbReference type="ARBA" id="ARBA00001249"/>
    </source>
</evidence>
<evidence type="ECO:0000256" key="15">
    <source>
        <dbReference type="PIRSR" id="PIRSR601577-2"/>
    </source>
</evidence>
<comment type="catalytic activity">
    <reaction evidence="1">
        <text>Preference for hydrophobic residues at P1 and P1' and basic residues at P2' and P3'. A model nonapeptide is cleaved at -Ala-Tyr-|-Leu-Lys-Lys-.</text>
        <dbReference type="EC" id="3.4.24.36"/>
    </reaction>
</comment>
<dbReference type="Pfam" id="PF01457">
    <property type="entry name" value="Peptidase_M8"/>
    <property type="match status" value="1"/>
</dbReference>
<keyword evidence="6" id="KW-0732">Signal</keyword>
<protein>
    <recommendedName>
        <fullName evidence="16">Leishmanolysin-like peptidase</fullName>
        <ecNumber evidence="16">3.4.24.-</ecNumber>
    </recommendedName>
</protein>
<dbReference type="FunFam" id="3.90.132.10:FF:000001">
    <property type="entry name" value="leishmanolysin-like peptidase isoform X2"/>
    <property type="match status" value="1"/>
</dbReference>
<comment type="subcellular location">
    <subcellularLocation>
        <location evidence="2">Membrane</location>
    </subcellularLocation>
</comment>
<dbReference type="GO" id="GO:0005737">
    <property type="term" value="C:cytoplasm"/>
    <property type="evidence" value="ECO:0007669"/>
    <property type="project" value="TreeGrafter"/>
</dbReference>
<comment type="cofactor">
    <cofactor evidence="15 16">
        <name>Zn(2+)</name>
        <dbReference type="ChEBI" id="CHEBI:29105"/>
    </cofactor>
    <text evidence="15 16">Binds 1 zinc ion per subunit.</text>
</comment>
<keyword evidence="5 15" id="KW-0479">Metal-binding</keyword>
<evidence type="ECO:0000256" key="9">
    <source>
        <dbReference type="ARBA" id="ARBA00022889"/>
    </source>
</evidence>
<evidence type="ECO:0000256" key="5">
    <source>
        <dbReference type="ARBA" id="ARBA00022723"/>
    </source>
</evidence>
<organism evidence="18 19">
    <name type="scientific">Trypanosoma cruzi marinkellei</name>
    <dbReference type="NCBI Taxonomy" id="85056"/>
    <lineage>
        <taxon>Eukaryota</taxon>
        <taxon>Discoba</taxon>
        <taxon>Euglenozoa</taxon>
        <taxon>Kinetoplastea</taxon>
        <taxon>Metakinetoplastina</taxon>
        <taxon>Trypanosomatida</taxon>
        <taxon>Trypanosomatidae</taxon>
        <taxon>Trypanosoma</taxon>
        <taxon>Schizotrypanum</taxon>
    </lineage>
</organism>
<dbReference type="GO" id="GO:0046872">
    <property type="term" value="F:metal ion binding"/>
    <property type="evidence" value="ECO:0007669"/>
    <property type="project" value="UniProtKB-KW"/>
</dbReference>
<keyword evidence="11" id="KW-0472">Membrane</keyword>
<dbReference type="GO" id="GO:0004222">
    <property type="term" value="F:metalloendopeptidase activity"/>
    <property type="evidence" value="ECO:0007669"/>
    <property type="project" value="UniProtKB-UniRule"/>
</dbReference>
<keyword evidence="7 16" id="KW-0378">Hydrolase</keyword>